<evidence type="ECO:0000256" key="2">
    <source>
        <dbReference type="ARBA" id="ARBA00006601"/>
    </source>
</evidence>
<evidence type="ECO:0000256" key="4">
    <source>
        <dbReference type="ARBA" id="ARBA00023002"/>
    </source>
</evidence>
<dbReference type="SUPFAM" id="SSF52413">
    <property type="entry name" value="UDP-glucose/GDP-mannose dehydrogenase C-terminal domain"/>
    <property type="match status" value="1"/>
</dbReference>
<accession>A0A075R9U1</accession>
<feature type="binding site" evidence="9">
    <location>
        <begin position="248"/>
        <end position="252"/>
    </location>
    <ligand>
        <name>substrate</name>
    </ligand>
</feature>
<dbReference type="eggNOG" id="COG1004">
    <property type="taxonomic scope" value="Bacteria"/>
</dbReference>
<dbReference type="AlphaFoldDB" id="A0A075R9U1"/>
<dbReference type="HOGENOM" id="CLU_023810_1_2_9"/>
<dbReference type="SUPFAM" id="SSF51735">
    <property type="entry name" value="NAD(P)-binding Rossmann-fold domains"/>
    <property type="match status" value="1"/>
</dbReference>
<dbReference type="STRING" id="1042163.BRLA_c019790"/>
<dbReference type="Pfam" id="PF00984">
    <property type="entry name" value="UDPG_MGDP_dh"/>
    <property type="match status" value="1"/>
</dbReference>
<dbReference type="EMBL" id="CP007806">
    <property type="protein sequence ID" value="AIG26300.1"/>
    <property type="molecule type" value="Genomic_DNA"/>
</dbReference>
<sequence length="436" mass="48130">MKVAVIGTGYVGVTTGVALAMAGHEVTGVDVDEEKIRLLQTGKSPIYEPGLDEALVDVISRGKLEFTTDHTVALLSAQIIFICVGTPSDQEGRADLRVFKDLIDQVHHLLCHDDDERILVIKSTVPVGSNDQVAELFSDCPQIHVVSNPEFLREGSALQDSLQPARIVMGASSTQAFERLEQLYKNIEAPRIKTSRLNAEMIKYASNAFLSMRISFMNELARLSDKLGTDISIIATGMGLDSRIGPEFLRAGLGYGGSCFPKDTSALLSIAEERDEPLTILYQVAKVNEQQPTWFLQKLEQRLGDLANKRIALLGLSFKPNTDDIREAPAQKLLTILREKEALITAYDPVAMPNMQRVFSGEQVTYTQTPYEAVNGADAVILCTEWGEFLELDYERVYHIMRKPLIFDGRNALPHSELGKIGFEYVGIGNQVGSLV</sequence>
<dbReference type="InterPro" id="IPR008927">
    <property type="entry name" value="6-PGluconate_DH-like_C_sf"/>
</dbReference>
<evidence type="ECO:0000256" key="1">
    <source>
        <dbReference type="ARBA" id="ARBA00004701"/>
    </source>
</evidence>
<dbReference type="SMART" id="SM00984">
    <property type="entry name" value="UDPG_MGDP_dh_C"/>
    <property type="match status" value="1"/>
</dbReference>
<evidence type="ECO:0000256" key="9">
    <source>
        <dbReference type="PIRSR" id="PIRSR500134-2"/>
    </source>
</evidence>
<reference evidence="12 13" key="1">
    <citation type="journal article" date="2011" name="J. Bacteriol.">
        <title>Genome sequence of Brevibacillus laterosporus LMG 15441, a pathogen of invertebrates.</title>
        <authorList>
            <person name="Djukic M."/>
            <person name="Poehlein A."/>
            <person name="Thurmer A."/>
            <person name="Daniel R."/>
        </authorList>
    </citation>
    <scope>NUCLEOTIDE SEQUENCE [LARGE SCALE GENOMIC DNA]</scope>
    <source>
        <strain evidence="12 13">LMG 15441</strain>
    </source>
</reference>
<dbReference type="PANTHER" id="PTHR43750">
    <property type="entry name" value="UDP-GLUCOSE 6-DEHYDROGENASE TUAD"/>
    <property type="match status" value="1"/>
</dbReference>
<dbReference type="PIRSF" id="PIRSF500134">
    <property type="entry name" value="UDPglc_DH_bac"/>
    <property type="match status" value="1"/>
</dbReference>
<feature type="binding site" evidence="10">
    <location>
        <position position="154"/>
    </location>
    <ligand>
        <name>NAD(+)</name>
        <dbReference type="ChEBI" id="CHEBI:57540"/>
    </ligand>
</feature>
<feature type="binding site" evidence="10">
    <location>
        <position position="326"/>
    </location>
    <ligand>
        <name>NAD(+)</name>
        <dbReference type="ChEBI" id="CHEBI:57540"/>
    </ligand>
</feature>
<dbReference type="InterPro" id="IPR001732">
    <property type="entry name" value="UDP-Glc/GDP-Man_DH_N"/>
</dbReference>
<name>A0A075R9U1_BRELA</name>
<keyword evidence="4 7" id="KW-0560">Oxidoreductase</keyword>
<dbReference type="GO" id="GO:0003979">
    <property type="term" value="F:UDP-glucose 6-dehydrogenase activity"/>
    <property type="evidence" value="ECO:0007669"/>
    <property type="project" value="UniProtKB-EC"/>
</dbReference>
<evidence type="ECO:0000256" key="10">
    <source>
        <dbReference type="PIRSR" id="PIRSR500134-3"/>
    </source>
</evidence>
<evidence type="ECO:0000256" key="3">
    <source>
        <dbReference type="ARBA" id="ARBA00012954"/>
    </source>
</evidence>
<dbReference type="GO" id="GO:0000271">
    <property type="term" value="P:polysaccharide biosynthetic process"/>
    <property type="evidence" value="ECO:0007669"/>
    <property type="project" value="InterPro"/>
</dbReference>
<dbReference type="SUPFAM" id="SSF48179">
    <property type="entry name" value="6-phosphogluconate dehydrogenase C-terminal domain-like"/>
    <property type="match status" value="1"/>
</dbReference>
<feature type="binding site" evidence="10">
    <location>
        <position position="124"/>
    </location>
    <ligand>
        <name>NAD(+)</name>
        <dbReference type="ChEBI" id="CHEBI:57540"/>
    </ligand>
</feature>
<gene>
    <name evidence="12" type="ORF">BRLA_c019790</name>
</gene>
<dbReference type="Gene3D" id="3.40.50.720">
    <property type="entry name" value="NAD(P)-binding Rossmann-like Domain"/>
    <property type="match status" value="2"/>
</dbReference>
<dbReference type="Gene3D" id="1.20.5.100">
    <property type="entry name" value="Cytochrome c1, transmembrane anchor, C-terminal"/>
    <property type="match status" value="1"/>
</dbReference>
<feature type="binding site" evidence="9">
    <location>
        <position position="256"/>
    </location>
    <ligand>
        <name>substrate</name>
    </ligand>
</feature>
<comment type="similarity">
    <text evidence="2 7">Belongs to the UDP-glucose/GDP-mannose dehydrogenase family.</text>
</comment>
<comment type="catalytic activity">
    <reaction evidence="6 7">
        <text>UDP-alpha-D-glucose + 2 NAD(+) + H2O = UDP-alpha-D-glucuronate + 2 NADH + 3 H(+)</text>
        <dbReference type="Rhea" id="RHEA:23596"/>
        <dbReference type="ChEBI" id="CHEBI:15377"/>
        <dbReference type="ChEBI" id="CHEBI:15378"/>
        <dbReference type="ChEBI" id="CHEBI:57540"/>
        <dbReference type="ChEBI" id="CHEBI:57945"/>
        <dbReference type="ChEBI" id="CHEBI:58052"/>
        <dbReference type="ChEBI" id="CHEBI:58885"/>
        <dbReference type="EC" id="1.1.1.22"/>
    </reaction>
</comment>
<feature type="binding site" evidence="9">
    <location>
        <position position="203"/>
    </location>
    <ligand>
        <name>substrate</name>
    </ligand>
</feature>
<evidence type="ECO:0000256" key="8">
    <source>
        <dbReference type="PIRSR" id="PIRSR500134-1"/>
    </source>
</evidence>
<feature type="binding site" evidence="10">
    <location>
        <position position="86"/>
    </location>
    <ligand>
        <name>NAD(+)</name>
        <dbReference type="ChEBI" id="CHEBI:57540"/>
    </ligand>
</feature>
<evidence type="ECO:0000256" key="5">
    <source>
        <dbReference type="ARBA" id="ARBA00023027"/>
    </source>
</evidence>
<evidence type="ECO:0000259" key="11">
    <source>
        <dbReference type="SMART" id="SM00984"/>
    </source>
</evidence>
<feature type="domain" description="UDP-glucose/GDP-mannose dehydrogenase C-terminal" evidence="11">
    <location>
        <begin position="312"/>
        <end position="415"/>
    </location>
</feature>
<dbReference type="InterPro" id="IPR028357">
    <property type="entry name" value="UDPglc_DH_bac"/>
</dbReference>
<evidence type="ECO:0000313" key="13">
    <source>
        <dbReference type="Proteomes" id="UP000005850"/>
    </source>
</evidence>
<proteinExistence type="inferred from homology"/>
<dbReference type="InterPro" id="IPR014027">
    <property type="entry name" value="UDP-Glc/GDP-Man_DH_C"/>
</dbReference>
<dbReference type="RefSeq" id="WP_003338626.1">
    <property type="nucleotide sequence ID" value="NZ_CP007806.1"/>
</dbReference>
<dbReference type="InterPro" id="IPR014026">
    <property type="entry name" value="UDP-Glc/GDP-Man_DH_dimer"/>
</dbReference>
<feature type="active site" description="Nucleophile" evidence="8">
    <location>
        <position position="259"/>
    </location>
</feature>
<feature type="binding site" evidence="10">
    <location>
        <position position="30"/>
    </location>
    <ligand>
        <name>NAD(+)</name>
        <dbReference type="ChEBI" id="CHEBI:57540"/>
    </ligand>
</feature>
<dbReference type="Pfam" id="PF03721">
    <property type="entry name" value="UDPG_MGDP_dh_N"/>
    <property type="match status" value="1"/>
</dbReference>
<evidence type="ECO:0000313" key="12">
    <source>
        <dbReference type="EMBL" id="AIG26300.1"/>
    </source>
</evidence>
<evidence type="ECO:0000256" key="6">
    <source>
        <dbReference type="ARBA" id="ARBA00047473"/>
    </source>
</evidence>
<feature type="binding site" evidence="10">
    <location>
        <position position="35"/>
    </location>
    <ligand>
        <name>NAD(+)</name>
        <dbReference type="ChEBI" id="CHEBI:57540"/>
    </ligand>
</feature>
<protein>
    <recommendedName>
        <fullName evidence="3 7">UDP-glucose 6-dehydrogenase</fullName>
        <ecNumber evidence="3 7">1.1.1.22</ecNumber>
    </recommendedName>
</protein>
<feature type="binding site" evidence="10">
    <location>
        <position position="262"/>
    </location>
    <ligand>
        <name>NAD(+)</name>
        <dbReference type="ChEBI" id="CHEBI:57540"/>
    </ligand>
</feature>
<dbReference type="Pfam" id="PF03720">
    <property type="entry name" value="UDPG_MGDP_dh_C"/>
    <property type="match status" value="1"/>
</dbReference>
<dbReference type="GO" id="GO:0006065">
    <property type="term" value="P:UDP-glucuronate biosynthetic process"/>
    <property type="evidence" value="ECO:0007669"/>
    <property type="project" value="UniProtKB-UniPathway"/>
</dbReference>
<feature type="binding site" evidence="9">
    <location>
        <begin position="151"/>
        <end position="154"/>
    </location>
    <ligand>
        <name>substrate</name>
    </ligand>
</feature>
<dbReference type="InterPro" id="IPR036291">
    <property type="entry name" value="NAD(P)-bd_dom_sf"/>
</dbReference>
<dbReference type="PANTHER" id="PTHR43750:SF3">
    <property type="entry name" value="UDP-GLUCOSE 6-DEHYDROGENASE TUAD"/>
    <property type="match status" value="1"/>
</dbReference>
<keyword evidence="13" id="KW-1185">Reference proteome</keyword>
<dbReference type="Proteomes" id="UP000005850">
    <property type="component" value="Chromosome"/>
</dbReference>
<keyword evidence="5 7" id="KW-0520">NAD</keyword>
<comment type="pathway">
    <text evidence="1">Nucleotide-sugar biosynthesis; UDP-alpha-D-glucuronate biosynthesis; UDP-alpha-D-glucuronate from UDP-alpha-D-glucose: step 1/1.</text>
</comment>
<dbReference type="GO" id="GO:0051287">
    <property type="term" value="F:NAD binding"/>
    <property type="evidence" value="ECO:0007669"/>
    <property type="project" value="InterPro"/>
</dbReference>
<dbReference type="PIRSF" id="PIRSF000124">
    <property type="entry name" value="UDPglc_GDPman_dh"/>
    <property type="match status" value="1"/>
</dbReference>
<dbReference type="KEGG" id="blr:BRLA_c019790"/>
<dbReference type="EC" id="1.1.1.22" evidence="3 7"/>
<dbReference type="UniPathway" id="UPA00038">
    <property type="reaction ID" value="UER00491"/>
</dbReference>
<feature type="binding site" evidence="9">
    <location>
        <position position="319"/>
    </location>
    <ligand>
        <name>substrate</name>
    </ligand>
</feature>
<evidence type="ECO:0000256" key="7">
    <source>
        <dbReference type="PIRNR" id="PIRNR000124"/>
    </source>
</evidence>
<dbReference type="InterPro" id="IPR017476">
    <property type="entry name" value="UDP-Glc/GDP-Man"/>
</dbReference>
<dbReference type="NCBIfam" id="TIGR03026">
    <property type="entry name" value="NDP-sugDHase"/>
    <property type="match status" value="1"/>
</dbReference>
<dbReference type="InterPro" id="IPR036220">
    <property type="entry name" value="UDP-Glc/GDP-Man_DH_C_sf"/>
</dbReference>
<organism evidence="12 13">
    <name type="scientific">Brevibacillus laterosporus LMG 15441</name>
    <dbReference type="NCBI Taxonomy" id="1042163"/>
    <lineage>
        <taxon>Bacteria</taxon>
        <taxon>Bacillati</taxon>
        <taxon>Bacillota</taxon>
        <taxon>Bacilli</taxon>
        <taxon>Bacillales</taxon>
        <taxon>Paenibacillaceae</taxon>
        <taxon>Brevibacillus</taxon>
    </lineage>
</organism>